<evidence type="ECO:0008006" key="4">
    <source>
        <dbReference type="Google" id="ProtNLM"/>
    </source>
</evidence>
<reference evidence="3" key="1">
    <citation type="submission" date="2015-08" db="EMBL/GenBank/DDBJ databases">
        <title>Genome sequencing project for genomic taxonomy and phylogenomics of Bacillus-like bacteria.</title>
        <authorList>
            <person name="Liu B."/>
            <person name="Wang J."/>
            <person name="Zhu Y."/>
            <person name="Liu G."/>
            <person name="Chen Q."/>
            <person name="Chen Z."/>
            <person name="Lan J."/>
            <person name="Che J."/>
            <person name="Ge C."/>
            <person name="Shi H."/>
            <person name="Pan Z."/>
            <person name="Liu X."/>
        </authorList>
    </citation>
    <scope>NUCLEOTIDE SEQUENCE [LARGE SCALE GENOMIC DNA]</scope>
    <source>
        <strain evidence="3">FJAT-4402</strain>
    </source>
</reference>
<evidence type="ECO:0000313" key="2">
    <source>
        <dbReference type="EMBL" id="ALC80766.1"/>
    </source>
</evidence>
<feature type="compositionally biased region" description="Basic and acidic residues" evidence="1">
    <location>
        <begin position="39"/>
        <end position="49"/>
    </location>
</feature>
<dbReference type="RefSeq" id="WP_053602507.1">
    <property type="nucleotide sequence ID" value="NZ_CP012600.1"/>
</dbReference>
<protein>
    <recommendedName>
        <fullName evidence="4">Spore coat protein</fullName>
    </recommendedName>
</protein>
<evidence type="ECO:0000256" key="1">
    <source>
        <dbReference type="SAM" id="MobiDB-lite"/>
    </source>
</evidence>
<dbReference type="Pfam" id="PF14153">
    <property type="entry name" value="Spore_coat_CotO"/>
    <property type="match status" value="1"/>
</dbReference>
<dbReference type="EMBL" id="CP012600">
    <property type="protein sequence ID" value="ALC80766.1"/>
    <property type="molecule type" value="Genomic_DNA"/>
</dbReference>
<dbReference type="Proteomes" id="UP000067625">
    <property type="component" value="Chromosome"/>
</dbReference>
<feature type="region of interest" description="Disordered" evidence="1">
    <location>
        <begin position="31"/>
        <end position="108"/>
    </location>
</feature>
<keyword evidence="3" id="KW-1185">Reference proteome</keyword>
<evidence type="ECO:0000313" key="3">
    <source>
        <dbReference type="Proteomes" id="UP000067625"/>
    </source>
</evidence>
<proteinExistence type="predicted"/>
<dbReference type="InterPro" id="IPR025439">
    <property type="entry name" value="Spore_coat_CotO"/>
</dbReference>
<gene>
    <name evidence="2" type="ORF">AM592_03545</name>
</gene>
<name>A0A0M3R941_9BACI</name>
<dbReference type="PATRIC" id="fig|1441095.3.peg.772"/>
<dbReference type="OrthoDB" id="2970540at2"/>
<dbReference type="AlphaFoldDB" id="A0A0M3R941"/>
<organism evidence="2 3">
    <name type="scientific">Bacillus gobiensis</name>
    <dbReference type="NCBI Taxonomy" id="1441095"/>
    <lineage>
        <taxon>Bacteria</taxon>
        <taxon>Bacillati</taxon>
        <taxon>Bacillota</taxon>
        <taxon>Bacilli</taxon>
        <taxon>Bacillales</taxon>
        <taxon>Bacillaceae</taxon>
        <taxon>Bacillus</taxon>
    </lineage>
</organism>
<accession>A0A0M3R941</accession>
<feature type="compositionally biased region" description="Acidic residues" evidence="1">
    <location>
        <begin position="51"/>
        <end position="74"/>
    </location>
</feature>
<reference evidence="2 3" key="2">
    <citation type="journal article" date="2016" name="Int. J. Syst. Evol. Microbiol.">
        <title>Bacillus gobiensis sp. nov., isolated from a soil sample.</title>
        <authorList>
            <person name="Liu B."/>
            <person name="Liu G.H."/>
            <person name="Cetin S."/>
            <person name="Schumann P."/>
            <person name="Pan Z.Z."/>
            <person name="Chen Q.Q."/>
        </authorList>
    </citation>
    <scope>NUCLEOTIDE SEQUENCE [LARGE SCALE GENOMIC DNA]</scope>
    <source>
        <strain evidence="2 3">FJAT-4402</strain>
    </source>
</reference>
<sequence length="180" mass="20565">MTLNNNDSDKKPLMYIVQPEYAEVKAPMQHFVKKKKKKAEPEKPEKNFEDQVQENETASEEENEQLQTEEEIAEDTSSVEVPDEKLSGGVLSETAGEQRNEGKRSRKPLNHMNIEERLEFLTRLPNNIPKALCMIETEEKTYRGIILEKKDGVVLIKTSASGDPERIQIESIKSIHPLGF</sequence>